<protein>
    <recommendedName>
        <fullName evidence="7">tRNA-splicing endonuclease subunit Sen15 domain-containing protein</fullName>
    </recommendedName>
</protein>
<dbReference type="SUPFAM" id="SSF100920">
    <property type="entry name" value="Heat shock protein 70kD (HSP70), peptide-binding domain"/>
    <property type="match status" value="1"/>
</dbReference>
<evidence type="ECO:0000256" key="5">
    <source>
        <dbReference type="ARBA" id="ARBA00022840"/>
    </source>
</evidence>
<dbReference type="SUPFAM" id="SSF100934">
    <property type="entry name" value="Heat shock protein 70kD (HSP70), C-terminal subdomain"/>
    <property type="match status" value="1"/>
</dbReference>
<keyword evidence="4 6" id="KW-0547">Nucleotide-binding</keyword>
<dbReference type="GO" id="GO:0005524">
    <property type="term" value="F:ATP binding"/>
    <property type="evidence" value="ECO:0007669"/>
    <property type="project" value="UniProtKB-KW"/>
</dbReference>
<dbReference type="SUPFAM" id="SSF53067">
    <property type="entry name" value="Actin-like ATPase domain"/>
    <property type="match status" value="2"/>
</dbReference>
<keyword evidence="9" id="KW-1185">Reference proteome</keyword>
<dbReference type="InterPro" id="IPR013126">
    <property type="entry name" value="Hsp_70_fam"/>
</dbReference>
<dbReference type="Proteomes" id="UP001168821">
    <property type="component" value="Unassembled WGS sequence"/>
</dbReference>
<dbReference type="GO" id="GO:0140662">
    <property type="term" value="F:ATP-dependent protein folding chaperone"/>
    <property type="evidence" value="ECO:0007669"/>
    <property type="project" value="InterPro"/>
</dbReference>
<dbReference type="NCBIfam" id="NF001413">
    <property type="entry name" value="PRK00290.1"/>
    <property type="match status" value="1"/>
</dbReference>
<dbReference type="EMBL" id="JALNTZ010000002">
    <property type="protein sequence ID" value="KAJ3660123.1"/>
    <property type="molecule type" value="Genomic_DNA"/>
</dbReference>
<dbReference type="Gene3D" id="2.60.34.10">
    <property type="entry name" value="Substrate Binding Domain Of DNAk, Chain A, domain 1"/>
    <property type="match status" value="1"/>
</dbReference>
<evidence type="ECO:0000256" key="6">
    <source>
        <dbReference type="RuleBase" id="RU003322"/>
    </source>
</evidence>
<dbReference type="FunFam" id="2.60.34.10:FF:000002">
    <property type="entry name" value="Heat shock 70 kDa"/>
    <property type="match status" value="1"/>
</dbReference>
<keyword evidence="5 6" id="KW-0067">ATP-binding</keyword>
<dbReference type="FunFam" id="3.90.640.10:FF:000002">
    <property type="entry name" value="Heat shock 70 kDa"/>
    <property type="match status" value="1"/>
</dbReference>
<dbReference type="PROSITE" id="PS00329">
    <property type="entry name" value="HSP70_2"/>
    <property type="match status" value="1"/>
</dbReference>
<dbReference type="GO" id="GO:0005634">
    <property type="term" value="C:nucleus"/>
    <property type="evidence" value="ECO:0007669"/>
    <property type="project" value="UniProtKB-ARBA"/>
</dbReference>
<dbReference type="Gene3D" id="3.40.1350.10">
    <property type="match status" value="1"/>
</dbReference>
<keyword evidence="3" id="KW-0819">tRNA processing</keyword>
<dbReference type="InterPro" id="IPR018593">
    <property type="entry name" value="tRNA-endonuc_su_Sen15"/>
</dbReference>
<evidence type="ECO:0000313" key="9">
    <source>
        <dbReference type="Proteomes" id="UP001168821"/>
    </source>
</evidence>
<dbReference type="PRINTS" id="PR00301">
    <property type="entry name" value="HEATSHOCK70"/>
</dbReference>
<dbReference type="PROSITE" id="PS01036">
    <property type="entry name" value="HSP70_3"/>
    <property type="match status" value="1"/>
</dbReference>
<dbReference type="InterPro" id="IPR029048">
    <property type="entry name" value="HSP70_C_sf"/>
</dbReference>
<dbReference type="PROSITE" id="PS00297">
    <property type="entry name" value="HSP70_1"/>
    <property type="match status" value="1"/>
</dbReference>
<comment type="caution">
    <text evidence="8">The sequence shown here is derived from an EMBL/GenBank/DDBJ whole genome shotgun (WGS) entry which is preliminary data.</text>
</comment>
<dbReference type="InterPro" id="IPR011856">
    <property type="entry name" value="tRNA_endonuc-like_dom_sf"/>
</dbReference>
<evidence type="ECO:0000256" key="2">
    <source>
        <dbReference type="ARBA" id="ARBA00007381"/>
    </source>
</evidence>
<evidence type="ECO:0000313" key="8">
    <source>
        <dbReference type="EMBL" id="KAJ3660123.1"/>
    </source>
</evidence>
<dbReference type="InterPro" id="IPR036167">
    <property type="entry name" value="tRNA_intron_Endo_cat-like_sf"/>
</dbReference>
<dbReference type="FunFam" id="3.30.30.30:FF:000001">
    <property type="entry name" value="heat shock 70 kDa protein-like"/>
    <property type="match status" value="1"/>
</dbReference>
<dbReference type="Gene3D" id="3.30.420.40">
    <property type="match status" value="2"/>
</dbReference>
<comment type="similarity">
    <text evidence="2 6">Belongs to the heat shock protein 70 family.</text>
</comment>
<dbReference type="SUPFAM" id="SSF53032">
    <property type="entry name" value="tRNA-intron endonuclease catalytic domain-like"/>
    <property type="match status" value="1"/>
</dbReference>
<gene>
    <name evidence="8" type="ORF">Zmor_004593</name>
</gene>
<sequence length="798" mass="88428">MASSVVSQPIGIDLGTTYSCVGVFTNGSVNIIANDQGNRTTPSVVAFTEVERLVGDPAKGQMGINPENTVYDAKRLIGRKFHDPTVQNDMKLWPFEVINDNGKPKIQVSYKGETKTFFPEEISSMVLSKMKETAESFLGTHVTQAVITVPAYFNDSQRQATKDAGTIAGLDVLRIINEPTAAALAYGLDKQGSHNVLIYDMGGGTFDVSILNLEDGVFHVKSTAGDTHLGGEDIDYRMVQALSQEFKRKNKIDIATNKRALRRLQTACERAKRVLSSAAQASIEIDSLANGIDFYTFMTRAKFEEINNDIFRRTLEPVEKALRDSNLQTHEIKDVVLVGGSTRIPKIQSLLQHMFRGKELNKSINPDEAVAYGAAVQAAVLAGDQSETVRDVLLIDVTPLSLGIETAGGVMAVIIRRNTTIPTKHSQTFTTFADNQPGVIIQVYEGERSMTRDNNLLGRFELRGFPPAPRGVPQIDVTFDIDANGILNVTASEHASGKKNHVTITNDKGRLTKKQIDEMMADAAKFKEQDEEIKATMAARNDLESYVYQMKNMLEDNIIMRELSASDAAVIRNTYEESTEWLNQNPKATEEQYVRKKEEAENKLKSIITNLYASAGRTNGRQFPSVNDRGGGTGGPIIDEVSEFLKIGNLNTKDVHAALQVYLELCEEKKYWDVSHKYHDTLKILYFMAKKRESENASIFVPRCSTDGLSFNQMQALFELQEGCETIFLVLVSSDSTCVYYQISNGLHKPCNANAKHTRLNKREKLDAAIKRHRNLLSEAALCGTSVTITTDSSNQTQ</sequence>
<dbReference type="GO" id="GO:0006388">
    <property type="term" value="P:tRNA splicing, via endonucleolytic cleavage and ligation"/>
    <property type="evidence" value="ECO:0007669"/>
    <property type="project" value="InterPro"/>
</dbReference>
<evidence type="ECO:0000256" key="3">
    <source>
        <dbReference type="ARBA" id="ARBA00022694"/>
    </source>
</evidence>
<organism evidence="8 9">
    <name type="scientific">Zophobas morio</name>
    <dbReference type="NCBI Taxonomy" id="2755281"/>
    <lineage>
        <taxon>Eukaryota</taxon>
        <taxon>Metazoa</taxon>
        <taxon>Ecdysozoa</taxon>
        <taxon>Arthropoda</taxon>
        <taxon>Hexapoda</taxon>
        <taxon>Insecta</taxon>
        <taxon>Pterygota</taxon>
        <taxon>Neoptera</taxon>
        <taxon>Endopterygota</taxon>
        <taxon>Coleoptera</taxon>
        <taxon>Polyphaga</taxon>
        <taxon>Cucujiformia</taxon>
        <taxon>Tenebrionidae</taxon>
        <taxon>Zophobas</taxon>
    </lineage>
</organism>
<dbReference type="GO" id="GO:0006950">
    <property type="term" value="P:response to stress"/>
    <property type="evidence" value="ECO:0007669"/>
    <property type="project" value="UniProtKB-ARBA"/>
</dbReference>
<proteinExistence type="inferred from homology"/>
<dbReference type="InterPro" id="IPR029047">
    <property type="entry name" value="HSP70_peptide-bd_sf"/>
</dbReference>
<accession>A0AA38IRP8</accession>
<dbReference type="AlphaFoldDB" id="A0AA38IRP8"/>
<comment type="similarity">
    <text evidence="1">Belongs to the SEN15 family.</text>
</comment>
<dbReference type="PANTHER" id="PTHR19375">
    <property type="entry name" value="HEAT SHOCK PROTEIN 70KDA"/>
    <property type="match status" value="1"/>
</dbReference>
<dbReference type="Gene3D" id="3.90.640.10">
    <property type="entry name" value="Actin, Chain A, domain 4"/>
    <property type="match status" value="1"/>
</dbReference>
<feature type="domain" description="tRNA-splicing endonuclease subunit Sen15" evidence="7">
    <location>
        <begin position="660"/>
        <end position="751"/>
    </location>
</feature>
<dbReference type="InterPro" id="IPR043129">
    <property type="entry name" value="ATPase_NBD"/>
</dbReference>
<evidence type="ECO:0000256" key="4">
    <source>
        <dbReference type="ARBA" id="ARBA00022741"/>
    </source>
</evidence>
<dbReference type="GO" id="GO:0003676">
    <property type="term" value="F:nucleic acid binding"/>
    <property type="evidence" value="ECO:0007669"/>
    <property type="project" value="InterPro"/>
</dbReference>
<dbReference type="Gene3D" id="3.30.30.30">
    <property type="match status" value="1"/>
</dbReference>
<dbReference type="Gene3D" id="1.20.1270.10">
    <property type="match status" value="1"/>
</dbReference>
<evidence type="ECO:0000259" key="7">
    <source>
        <dbReference type="Pfam" id="PF09631"/>
    </source>
</evidence>
<name>A0AA38IRP8_9CUCU</name>
<dbReference type="Pfam" id="PF09631">
    <property type="entry name" value="Sen15"/>
    <property type="match status" value="1"/>
</dbReference>
<dbReference type="Pfam" id="PF00012">
    <property type="entry name" value="HSP70"/>
    <property type="match status" value="1"/>
</dbReference>
<evidence type="ECO:0000256" key="1">
    <source>
        <dbReference type="ARBA" id="ARBA00006091"/>
    </source>
</evidence>
<reference evidence="8" key="1">
    <citation type="journal article" date="2023" name="G3 (Bethesda)">
        <title>Whole genome assemblies of Zophobas morio and Tenebrio molitor.</title>
        <authorList>
            <person name="Kaur S."/>
            <person name="Stinson S.A."/>
            <person name="diCenzo G.C."/>
        </authorList>
    </citation>
    <scope>NUCLEOTIDE SEQUENCE</scope>
    <source>
        <strain evidence="8">QUZm001</strain>
    </source>
</reference>
<dbReference type="FunFam" id="3.30.420.40:FF:000026">
    <property type="entry name" value="Heat shock protein 70"/>
    <property type="match status" value="1"/>
</dbReference>
<dbReference type="InterPro" id="IPR018181">
    <property type="entry name" value="Heat_shock_70_CS"/>
</dbReference>